<dbReference type="GO" id="GO:0006281">
    <property type="term" value="P:DNA repair"/>
    <property type="evidence" value="ECO:0007669"/>
    <property type="project" value="UniProtKB-UniRule"/>
</dbReference>
<keyword evidence="13 15" id="KW-0234">DNA repair</keyword>
<dbReference type="Proteomes" id="UP001287356">
    <property type="component" value="Unassembled WGS sequence"/>
</dbReference>
<keyword evidence="5 15" id="KW-0227">DNA damage</keyword>
<feature type="compositionally biased region" description="Basic and acidic residues" evidence="17">
    <location>
        <begin position="193"/>
        <end position="204"/>
    </location>
</feature>
<comment type="subcellular location">
    <subcellularLocation>
        <location evidence="1 15">Nucleus</location>
    </subcellularLocation>
</comment>
<dbReference type="CDD" id="cd18002">
    <property type="entry name" value="DEXQc_INO80"/>
    <property type="match status" value="1"/>
</dbReference>
<keyword evidence="22" id="KW-1185">Reference proteome</keyword>
<evidence type="ECO:0000256" key="6">
    <source>
        <dbReference type="ARBA" id="ARBA00022801"/>
    </source>
</evidence>
<feature type="region of interest" description="Disordered" evidence="17">
    <location>
        <begin position="1753"/>
        <end position="1829"/>
    </location>
</feature>
<dbReference type="SMART" id="SM00487">
    <property type="entry name" value="DEXDc"/>
    <property type="match status" value="1"/>
</dbReference>
<keyword evidence="12" id="KW-0804">Transcription</keyword>
<evidence type="ECO:0000259" key="19">
    <source>
        <dbReference type="PROSITE" id="PS51194"/>
    </source>
</evidence>
<reference evidence="21" key="2">
    <citation type="submission" date="2023-06" db="EMBL/GenBank/DDBJ databases">
        <authorList>
            <consortium name="Lawrence Berkeley National Laboratory"/>
            <person name="Haridas S."/>
            <person name="Hensen N."/>
            <person name="Bonometti L."/>
            <person name="Westerberg I."/>
            <person name="Brannstrom I.O."/>
            <person name="Guillou S."/>
            <person name="Cros-Aarteil S."/>
            <person name="Calhoun S."/>
            <person name="Kuo A."/>
            <person name="Mondo S."/>
            <person name="Pangilinan J."/>
            <person name="Riley R."/>
            <person name="Labutti K."/>
            <person name="Andreopoulos B."/>
            <person name="Lipzen A."/>
            <person name="Chen C."/>
            <person name="Yanf M."/>
            <person name="Daum C."/>
            <person name="Ng V."/>
            <person name="Clum A."/>
            <person name="Steindorff A."/>
            <person name="Ohm R."/>
            <person name="Martin F."/>
            <person name="Silar P."/>
            <person name="Natvig D."/>
            <person name="Lalanne C."/>
            <person name="Gautier V."/>
            <person name="Ament-Velasquez S.L."/>
            <person name="Kruys A."/>
            <person name="Hutchinson M.I."/>
            <person name="Powell A.J."/>
            <person name="Barry K."/>
            <person name="Miller A.N."/>
            <person name="Grigoriev I.V."/>
            <person name="Debuchy R."/>
            <person name="Gladieux P."/>
            <person name="Thoren M.H."/>
            <person name="Johannesson H."/>
        </authorList>
    </citation>
    <scope>NUCLEOTIDE SEQUENCE</scope>
    <source>
        <strain evidence="21">CBS 958.72</strain>
    </source>
</reference>
<feature type="region of interest" description="Disordered" evidence="17">
    <location>
        <begin position="1"/>
        <end position="439"/>
    </location>
</feature>
<feature type="compositionally biased region" description="Low complexity" evidence="17">
    <location>
        <begin position="556"/>
        <end position="565"/>
    </location>
</feature>
<comment type="similarity">
    <text evidence="2 15">Belongs to the SNF2/RAD54 helicase family.</text>
</comment>
<feature type="compositionally biased region" description="Polar residues" evidence="17">
    <location>
        <begin position="227"/>
        <end position="267"/>
    </location>
</feature>
<feature type="compositionally biased region" description="Low complexity" evidence="17">
    <location>
        <begin position="131"/>
        <end position="151"/>
    </location>
</feature>
<dbReference type="Gene3D" id="3.40.50.10810">
    <property type="entry name" value="Tandem AAA-ATPase domain"/>
    <property type="match status" value="1"/>
</dbReference>
<evidence type="ECO:0000259" key="20">
    <source>
        <dbReference type="PROSITE" id="PS51413"/>
    </source>
</evidence>
<keyword evidence="8" id="KW-0805">Transcription regulation</keyword>
<protein>
    <recommendedName>
        <fullName evidence="3 15">Chromatin-remodeling ATPase INO80</fullName>
        <ecNumber evidence="15">3.6.4.-</ecNumber>
    </recommendedName>
</protein>
<dbReference type="InterPro" id="IPR014001">
    <property type="entry name" value="Helicase_ATP-bd"/>
</dbReference>
<keyword evidence="11" id="KW-0010">Activator</keyword>
<feature type="compositionally biased region" description="Basic and acidic residues" evidence="17">
    <location>
        <begin position="1774"/>
        <end position="1787"/>
    </location>
</feature>
<dbReference type="FunFam" id="3.40.50.10810:FF:000006">
    <property type="entry name" value="Putative DNA helicase INO80"/>
    <property type="match status" value="1"/>
</dbReference>
<feature type="compositionally biased region" description="Polar residues" evidence="17">
    <location>
        <begin position="205"/>
        <end position="218"/>
    </location>
</feature>
<evidence type="ECO:0000256" key="10">
    <source>
        <dbReference type="ARBA" id="ARBA00023125"/>
    </source>
</evidence>
<feature type="compositionally biased region" description="Low complexity" evidence="17">
    <location>
        <begin position="288"/>
        <end position="322"/>
    </location>
</feature>
<feature type="compositionally biased region" description="Basic and acidic residues" evidence="17">
    <location>
        <begin position="568"/>
        <end position="582"/>
    </location>
</feature>
<evidence type="ECO:0000256" key="16">
    <source>
        <dbReference type="SAM" id="Coils"/>
    </source>
</evidence>
<dbReference type="GO" id="GO:0042393">
    <property type="term" value="F:histone binding"/>
    <property type="evidence" value="ECO:0007669"/>
    <property type="project" value="TreeGrafter"/>
</dbReference>
<dbReference type="GO" id="GO:0031011">
    <property type="term" value="C:Ino80 complex"/>
    <property type="evidence" value="ECO:0007669"/>
    <property type="project" value="UniProtKB-UniRule"/>
</dbReference>
<dbReference type="Pfam" id="PF00176">
    <property type="entry name" value="SNF2-rel_dom"/>
    <property type="match status" value="1"/>
</dbReference>
<dbReference type="GO" id="GO:0016887">
    <property type="term" value="F:ATP hydrolysis activity"/>
    <property type="evidence" value="ECO:0007669"/>
    <property type="project" value="TreeGrafter"/>
</dbReference>
<comment type="caution">
    <text evidence="21">The sequence shown here is derived from an EMBL/GenBank/DDBJ whole genome shotgun (WGS) entry which is preliminary data.</text>
</comment>
<keyword evidence="4" id="KW-0547">Nucleotide-binding</keyword>
<evidence type="ECO:0000313" key="22">
    <source>
        <dbReference type="Proteomes" id="UP001287356"/>
    </source>
</evidence>
<evidence type="ECO:0000259" key="18">
    <source>
        <dbReference type="PROSITE" id="PS51192"/>
    </source>
</evidence>
<dbReference type="CDD" id="cd18793">
    <property type="entry name" value="SF2_C_SNF"/>
    <property type="match status" value="1"/>
</dbReference>
<dbReference type="InterPro" id="IPR027417">
    <property type="entry name" value="P-loop_NTPase"/>
</dbReference>
<dbReference type="InterPro" id="IPR031047">
    <property type="entry name" value="DEXQc_INO80"/>
</dbReference>
<dbReference type="PROSITE" id="PS51192">
    <property type="entry name" value="HELICASE_ATP_BIND_1"/>
    <property type="match status" value="1"/>
</dbReference>
<evidence type="ECO:0000256" key="9">
    <source>
        <dbReference type="ARBA" id="ARBA00023054"/>
    </source>
</evidence>
<dbReference type="InterPro" id="IPR020838">
    <property type="entry name" value="DBINO"/>
</dbReference>
<keyword evidence="7 15" id="KW-0067">ATP-binding</keyword>
<evidence type="ECO:0000256" key="5">
    <source>
        <dbReference type="ARBA" id="ARBA00022763"/>
    </source>
</evidence>
<dbReference type="GO" id="GO:0140658">
    <property type="term" value="F:ATP-dependent chromatin remodeler activity"/>
    <property type="evidence" value="ECO:0007669"/>
    <property type="project" value="InterPro"/>
</dbReference>
<comment type="domain">
    <text evidence="15">The DBINO region is involved in binding to DNA.</text>
</comment>
<evidence type="ECO:0000313" key="21">
    <source>
        <dbReference type="EMBL" id="KAK3366156.1"/>
    </source>
</evidence>
<feature type="compositionally biased region" description="Low complexity" evidence="17">
    <location>
        <begin position="92"/>
        <end position="109"/>
    </location>
</feature>
<evidence type="ECO:0000256" key="17">
    <source>
        <dbReference type="SAM" id="MobiDB-lite"/>
    </source>
</evidence>
<dbReference type="EMBL" id="JAULSN010000008">
    <property type="protein sequence ID" value="KAK3366156.1"/>
    <property type="molecule type" value="Genomic_DNA"/>
</dbReference>
<feature type="coiled-coil region" evidence="16">
    <location>
        <begin position="802"/>
        <end position="843"/>
    </location>
</feature>
<feature type="compositionally biased region" description="Basic residues" evidence="17">
    <location>
        <begin position="628"/>
        <end position="640"/>
    </location>
</feature>
<evidence type="ECO:0000256" key="12">
    <source>
        <dbReference type="ARBA" id="ARBA00023163"/>
    </source>
</evidence>
<feature type="compositionally biased region" description="Basic residues" evidence="17">
    <location>
        <begin position="1803"/>
        <end position="1818"/>
    </location>
</feature>
<feature type="region of interest" description="Disordered" evidence="17">
    <location>
        <begin position="473"/>
        <end position="503"/>
    </location>
</feature>
<feature type="compositionally biased region" description="Basic residues" evidence="17">
    <location>
        <begin position="1753"/>
        <end position="1762"/>
    </location>
</feature>
<evidence type="ECO:0000256" key="7">
    <source>
        <dbReference type="ARBA" id="ARBA00022840"/>
    </source>
</evidence>
<dbReference type="PROSITE" id="PS51194">
    <property type="entry name" value="HELICASE_CTER"/>
    <property type="match status" value="1"/>
</dbReference>
<evidence type="ECO:0000256" key="1">
    <source>
        <dbReference type="ARBA" id="ARBA00004123"/>
    </source>
</evidence>
<feature type="compositionally biased region" description="Basic and acidic residues" evidence="17">
    <location>
        <begin position="683"/>
        <end position="710"/>
    </location>
</feature>
<name>A0AAE0JXD6_9PEZI</name>
<evidence type="ECO:0000256" key="8">
    <source>
        <dbReference type="ARBA" id="ARBA00023015"/>
    </source>
</evidence>
<dbReference type="SMART" id="SM00490">
    <property type="entry name" value="HELICc"/>
    <property type="match status" value="1"/>
</dbReference>
<evidence type="ECO:0000256" key="11">
    <source>
        <dbReference type="ARBA" id="ARBA00023159"/>
    </source>
</evidence>
<dbReference type="SUPFAM" id="SSF52540">
    <property type="entry name" value="P-loop containing nucleoside triphosphate hydrolases"/>
    <property type="match status" value="2"/>
</dbReference>
<feature type="compositionally biased region" description="Basic and acidic residues" evidence="17">
    <location>
        <begin position="357"/>
        <end position="380"/>
    </location>
</feature>
<keyword evidence="9 16" id="KW-0175">Coiled coil</keyword>
<dbReference type="Gene3D" id="3.40.50.300">
    <property type="entry name" value="P-loop containing nucleotide triphosphate hydrolases"/>
    <property type="match status" value="2"/>
</dbReference>
<dbReference type="InterPro" id="IPR049730">
    <property type="entry name" value="SNF2/RAD54-like_C"/>
</dbReference>
<dbReference type="GO" id="GO:0005524">
    <property type="term" value="F:ATP binding"/>
    <property type="evidence" value="ECO:0007669"/>
    <property type="project" value="UniProtKB-UniRule"/>
</dbReference>
<accession>A0AAE0JXD6</accession>
<evidence type="ECO:0000256" key="15">
    <source>
        <dbReference type="RuleBase" id="RU368001"/>
    </source>
</evidence>
<feature type="compositionally biased region" description="Polar residues" evidence="17">
    <location>
        <begin position="67"/>
        <end position="76"/>
    </location>
</feature>
<gene>
    <name evidence="21" type="ORF">B0T24DRAFT_536340</name>
</gene>
<dbReference type="PROSITE" id="PS51413">
    <property type="entry name" value="DBINO"/>
    <property type="match status" value="1"/>
</dbReference>
<comment type="catalytic activity">
    <reaction evidence="15">
        <text>ATP + H2O = ADP + phosphate + H(+)</text>
        <dbReference type="Rhea" id="RHEA:13065"/>
        <dbReference type="ChEBI" id="CHEBI:15377"/>
        <dbReference type="ChEBI" id="CHEBI:15378"/>
        <dbReference type="ChEBI" id="CHEBI:30616"/>
        <dbReference type="ChEBI" id="CHEBI:43474"/>
        <dbReference type="ChEBI" id="CHEBI:456216"/>
    </reaction>
</comment>
<proteinExistence type="inferred from homology"/>
<evidence type="ECO:0000256" key="14">
    <source>
        <dbReference type="ARBA" id="ARBA00023242"/>
    </source>
</evidence>
<comment type="subunit">
    <text evidence="15">Component of the INO80 chromatin-remodeling complex.</text>
</comment>
<feature type="compositionally biased region" description="Basic and acidic residues" evidence="17">
    <location>
        <begin position="169"/>
        <end position="180"/>
    </location>
</feature>
<dbReference type="PANTHER" id="PTHR45685:SF2">
    <property type="entry name" value="CHROMATIN-REMODELING ATPASE INO80"/>
    <property type="match status" value="1"/>
</dbReference>
<keyword evidence="10 15" id="KW-0238">DNA-binding</keyword>
<feature type="domain" description="DBINO" evidence="20">
    <location>
        <begin position="732"/>
        <end position="857"/>
    </location>
</feature>
<comment type="function">
    <text evidence="15">ATPase component of the INO80 complex which remodels chromatin by shifting nucleosomes and is involved in DNA repair.</text>
</comment>
<dbReference type="PANTHER" id="PTHR45685">
    <property type="entry name" value="HELICASE SRCAP-RELATED"/>
    <property type="match status" value="1"/>
</dbReference>
<dbReference type="EC" id="3.6.4.-" evidence="15"/>
<feature type="domain" description="Helicase ATP-binding" evidence="18">
    <location>
        <begin position="981"/>
        <end position="1153"/>
    </location>
</feature>
<dbReference type="GO" id="GO:0060255">
    <property type="term" value="P:regulation of macromolecule metabolic process"/>
    <property type="evidence" value="ECO:0007669"/>
    <property type="project" value="UniProtKB-ARBA"/>
</dbReference>
<sequence length="1829" mass="205616">MDRFSTVLQRPPHFDEDGSNGAAAGGEDRGPPRGGLRDILNPVSSASQGAAAYGPPTTPGTAPTPSRPHSSFNLRSPTHPDLHHAPLPFAASPPSSSVGSSSQQPGSRSIINNPFMSASAPSLPPPPLQAPPTIASSATSSGGPVSTSLNLQPPPPSPLHAPSIYYSTDMRDREPSRDKSASSSFYDPTADTKTAKAERERRVSDTGSSWRNATQASTPKARDHPYNYSQTSTEYYNGAYTSPATSSFPPRSPITHSHPSAAGSISPSARPLKMASPSARHAPMPSPGANGANGSISAALPSLARTESPAPPSRASAGSSTPNRTAGVMSFSNILSSAEPASKPRAKSPIVIDLDDSPIKVEKPERPEKTEKAEKVEKEKKQPRRSTTKLRITDSKTSGSTPKVSRRVSSKHDTPTLRVPTKRQANGHPKHKTFSADKEKKIRELMEQFEAEDVDEDSFDEELRVWKARSLRRRAEMNNRDLSQRQPRRGDFTESESKKLKVHSDLGKRRFDDLNYDEALQEVRERELFAEKERKKDMQRKRRREKSMATTMEQKAAALARASAAQDESERLKYMREAERANKKVQQTKLILQKGIKGPARNLGPIEPNLEGGTMSTFQAESTETAKGKGKGRTGSRLKKSKEQKQAEKDSAEAAQAALDAGEELPSKEETSKIRIKLSKTKVPKDDGEKDKENKEPKEPKEKEKEKVVEEPKDPLELKFLSKGFNQIYDQIWRDLARKDVNKVFRLATDSYSTKTSNLKKTAILASKEAKRWQLKTNKGTKDLQARAKRVMRDMMGFWKRNEREERDLRKAAEKQELENARKEEADREAARQKRKLNFLISQTELYSHFIGKKIKTNEVERSTDHPDEVAANKDTIPENELDIDEPTGPVGSKVTNFENLDFDADDESTLQAAAIANAQNAIAEAQKKAREFNKGENDMDEDGEMNFQNPTGMGDVEIEQPKMLNCQLKEYQLKGLNWLVNLYEQGINGILADEMGLGKTVQSISVMAYLAEKYDIWGPFLVVAPASTLHNWQQEIAKFVPQFKVLPYWGTAGDRKVLRKFWDRKHTTYKKEADFHVMVTSYQLVVSDVAYFQKMKWQYMILDEAQAIKSSQSSRWKCLLGFHCRNRLLLTGTPIQNNMQELWALLHFIMPSLFDSHDEFSEWFSKDIESHATSNTKLNEDQLKRLHMILKPFMLRRVKKHVQKELGDKIELDIFCDLTYRQRAMYANLRNQISIMDLIEKATLGDDDSSSLMNLVMQFRKVCNHPDLFERADTASRFSFSYFAETASFIREGTNVSVSYSSRNLIEYDLPKLVWRDGGRIQKAGPDNSKAGFRNKYLDQMMNIWTPDNIRDSLQGSGNFSWLRFADTSPQEVRQAAQSDIFTRAVGLATKENRLGNMNVAYSEPEDKIWTPAHALFQIRERQDRKPLADITEQGVLGSLMNVARATYDDLGFGRLEQAGAPRATAPPIDVVCLGRGSAIEREDIMFNKPMRKTLFGPSLHDERALVTQKVPVQWYPPPALLPAPDNEKRRFTNITVPSMRRFVTDSGKLAKLDKLLRELKEGGHRVLLYFQMTRMIDLMEEYLTYRNYKYCRLDGSTKLEDRRDTVADFQTRPEIFIFLLSTRAGGLGINLTSADTVIFYDSDWNPTIDSQAMDRAHRLGQTRQVTVYRMITRGTIEERIRKRAMQKEEVQRVVITGGSSGSGGGVDFSGRRAPENRNRDIAMWLADDEQAELIERREKELLESGEFDKLQKKKGGKRKRVAESGADVSLDEMYHEGEGNFDDNKASGTATPVVEPGAPAGKRKRVTGGKKAKTTKQRLAIADGRVD</sequence>
<evidence type="ECO:0000256" key="4">
    <source>
        <dbReference type="ARBA" id="ARBA00022741"/>
    </source>
</evidence>
<dbReference type="Pfam" id="PF13892">
    <property type="entry name" value="DBINO"/>
    <property type="match status" value="1"/>
</dbReference>
<dbReference type="FunFam" id="3.40.50.300:FF:001269">
    <property type="entry name" value="SNF2 family helicase/ATPase"/>
    <property type="match status" value="1"/>
</dbReference>
<dbReference type="InterPro" id="IPR038718">
    <property type="entry name" value="SNF2-like_sf"/>
</dbReference>
<evidence type="ECO:0000256" key="3">
    <source>
        <dbReference type="ARBA" id="ARBA00019805"/>
    </source>
</evidence>
<feature type="domain" description="Helicase C-terminal" evidence="19">
    <location>
        <begin position="1553"/>
        <end position="1703"/>
    </location>
</feature>
<feature type="region of interest" description="Disordered" evidence="17">
    <location>
        <begin position="533"/>
        <end position="710"/>
    </location>
</feature>
<dbReference type="InterPro" id="IPR000330">
    <property type="entry name" value="SNF2_N"/>
</dbReference>
<evidence type="ECO:0000256" key="2">
    <source>
        <dbReference type="ARBA" id="ARBA00007025"/>
    </source>
</evidence>
<reference evidence="21" key="1">
    <citation type="journal article" date="2023" name="Mol. Phylogenet. Evol.">
        <title>Genome-scale phylogeny and comparative genomics of the fungal order Sordariales.</title>
        <authorList>
            <person name="Hensen N."/>
            <person name="Bonometti L."/>
            <person name="Westerberg I."/>
            <person name="Brannstrom I.O."/>
            <person name="Guillou S."/>
            <person name="Cros-Aarteil S."/>
            <person name="Calhoun S."/>
            <person name="Haridas S."/>
            <person name="Kuo A."/>
            <person name="Mondo S."/>
            <person name="Pangilinan J."/>
            <person name="Riley R."/>
            <person name="LaButti K."/>
            <person name="Andreopoulos B."/>
            <person name="Lipzen A."/>
            <person name="Chen C."/>
            <person name="Yan M."/>
            <person name="Daum C."/>
            <person name="Ng V."/>
            <person name="Clum A."/>
            <person name="Steindorff A."/>
            <person name="Ohm R.A."/>
            <person name="Martin F."/>
            <person name="Silar P."/>
            <person name="Natvig D.O."/>
            <person name="Lalanne C."/>
            <person name="Gautier V."/>
            <person name="Ament-Velasquez S.L."/>
            <person name="Kruys A."/>
            <person name="Hutchinson M.I."/>
            <person name="Powell A.J."/>
            <person name="Barry K."/>
            <person name="Miller A.N."/>
            <person name="Grigoriev I.V."/>
            <person name="Debuchy R."/>
            <person name="Gladieux P."/>
            <person name="Hiltunen Thoren M."/>
            <person name="Johannesson H."/>
        </authorList>
    </citation>
    <scope>NUCLEOTIDE SEQUENCE</scope>
    <source>
        <strain evidence="21">CBS 958.72</strain>
    </source>
</reference>
<feature type="compositionally biased region" description="Low complexity" evidence="17">
    <location>
        <begin position="49"/>
        <end position="64"/>
    </location>
</feature>
<evidence type="ECO:0000256" key="13">
    <source>
        <dbReference type="ARBA" id="ARBA00023204"/>
    </source>
</evidence>
<organism evidence="21 22">
    <name type="scientific">Lasiosphaeria ovina</name>
    <dbReference type="NCBI Taxonomy" id="92902"/>
    <lineage>
        <taxon>Eukaryota</taxon>
        <taxon>Fungi</taxon>
        <taxon>Dikarya</taxon>
        <taxon>Ascomycota</taxon>
        <taxon>Pezizomycotina</taxon>
        <taxon>Sordariomycetes</taxon>
        <taxon>Sordariomycetidae</taxon>
        <taxon>Sordariales</taxon>
        <taxon>Lasiosphaeriaceae</taxon>
        <taxon>Lasiosphaeria</taxon>
    </lineage>
</organism>
<keyword evidence="6 15" id="KW-0378">Hydrolase</keyword>
<dbReference type="InterPro" id="IPR001650">
    <property type="entry name" value="Helicase_C-like"/>
</dbReference>
<dbReference type="GO" id="GO:0006351">
    <property type="term" value="P:DNA-templated transcription"/>
    <property type="evidence" value="ECO:0007669"/>
    <property type="project" value="InterPro"/>
</dbReference>
<keyword evidence="14" id="KW-0539">Nucleus</keyword>
<dbReference type="Pfam" id="PF00271">
    <property type="entry name" value="Helicase_C"/>
    <property type="match status" value="1"/>
</dbReference>
<feature type="compositionally biased region" description="Basic and acidic residues" evidence="17">
    <location>
        <begin position="641"/>
        <end position="652"/>
    </location>
</feature>
<dbReference type="GO" id="GO:0003677">
    <property type="term" value="F:DNA binding"/>
    <property type="evidence" value="ECO:0007669"/>
    <property type="project" value="UniProtKB-UniRule"/>
</dbReference>
<feature type="compositionally biased region" description="Polar residues" evidence="17">
    <location>
        <begin position="614"/>
        <end position="625"/>
    </location>
</feature>
<dbReference type="InterPro" id="IPR050520">
    <property type="entry name" value="INO80/SWR1_helicase"/>
</dbReference>